<evidence type="ECO:0008006" key="12">
    <source>
        <dbReference type="Google" id="ProtNLM"/>
    </source>
</evidence>
<name>A0ABR1CIJ4_NECAM</name>
<feature type="transmembrane region" description="Helical" evidence="8">
    <location>
        <begin position="326"/>
        <end position="350"/>
    </location>
</feature>
<dbReference type="Proteomes" id="UP001303046">
    <property type="component" value="Unassembled WGS sequence"/>
</dbReference>
<dbReference type="InterPro" id="IPR038770">
    <property type="entry name" value="Na+/solute_symporter_sf"/>
</dbReference>
<feature type="transmembrane region" description="Helical" evidence="8">
    <location>
        <begin position="357"/>
        <end position="381"/>
    </location>
</feature>
<keyword evidence="11" id="KW-1185">Reference proteome</keyword>
<evidence type="ECO:0000256" key="1">
    <source>
        <dbReference type="ARBA" id="ARBA00004141"/>
    </source>
</evidence>
<feature type="transmembrane region" description="Helical" evidence="8">
    <location>
        <begin position="227"/>
        <end position="246"/>
    </location>
</feature>
<dbReference type="PANTHER" id="PTHR10361:SF28">
    <property type="entry name" value="P3 PROTEIN-RELATED"/>
    <property type="match status" value="1"/>
</dbReference>
<comment type="similarity">
    <text evidence="2">Belongs to the bile acid:sodium symporter (BASS) (TC 2.A.28) family.</text>
</comment>
<keyword evidence="5 8" id="KW-1133">Transmembrane helix</keyword>
<evidence type="ECO:0000256" key="2">
    <source>
        <dbReference type="ARBA" id="ARBA00006528"/>
    </source>
</evidence>
<keyword evidence="3 8" id="KW-0812">Transmembrane</keyword>
<dbReference type="InterPro" id="IPR004710">
    <property type="entry name" value="Bilac:Na_transpt"/>
</dbReference>
<keyword evidence="6 8" id="KW-0472">Membrane</keyword>
<feature type="transmembrane region" description="Helical" evidence="8">
    <location>
        <begin position="298"/>
        <end position="320"/>
    </location>
</feature>
<evidence type="ECO:0000256" key="4">
    <source>
        <dbReference type="ARBA" id="ARBA00022847"/>
    </source>
</evidence>
<keyword evidence="4" id="KW-0813">Transport</keyword>
<dbReference type="Gene3D" id="1.20.1530.20">
    <property type="match status" value="1"/>
</dbReference>
<dbReference type="Pfam" id="PF01758">
    <property type="entry name" value="SBF"/>
    <property type="match status" value="1"/>
</dbReference>
<organism evidence="10 11">
    <name type="scientific">Necator americanus</name>
    <name type="common">Human hookworm</name>
    <dbReference type="NCBI Taxonomy" id="51031"/>
    <lineage>
        <taxon>Eukaryota</taxon>
        <taxon>Metazoa</taxon>
        <taxon>Ecdysozoa</taxon>
        <taxon>Nematoda</taxon>
        <taxon>Chromadorea</taxon>
        <taxon>Rhabditida</taxon>
        <taxon>Rhabditina</taxon>
        <taxon>Rhabditomorpha</taxon>
        <taxon>Strongyloidea</taxon>
        <taxon>Ancylostomatidae</taxon>
        <taxon>Bunostominae</taxon>
        <taxon>Necator</taxon>
    </lineage>
</organism>
<keyword evidence="9" id="KW-0732">Signal</keyword>
<feature type="transmembrane region" description="Helical" evidence="8">
    <location>
        <begin position="387"/>
        <end position="409"/>
    </location>
</feature>
<dbReference type="InterPro" id="IPR002657">
    <property type="entry name" value="BilAc:Na_symport/Acr3"/>
</dbReference>
<dbReference type="EMBL" id="JAVFWL010000002">
    <property type="protein sequence ID" value="KAK6737498.1"/>
    <property type="molecule type" value="Genomic_DNA"/>
</dbReference>
<sequence length="476" mass="53447">MAVSALLLVTVLLYIDFVTSKIDVIYSPNEFQHFRTGERRSLTVQVTDSSPSQGSENRSLQVKCEDTFTCKVLSYPEYVLLLPDENYTSSFHVEIEALFLGVTQLSVTVGDESVEPFPLRFLRSNHDQKVTLVFTIFIAIFVLIISFMMGTQLEPKRIIGIVRKPVGPTVGFFCQFGLMPTLGFLLAEFGLPANEISLKLALFAVSTCPGGGKSSFWTIIFGGNLDLSISMTFTQTIAALFMMPLWMSTLGKHFTDAHVRIPFSKMIEGLVGLIIPTGSGMIMSHFRPQYITAISKWIKRLSWAAMIVIFAFALYANYYIFWLITWPIVLCGCALPWLGYLTAFIVAMLFKQNFKDCITIAIETGIQNIGIAMLLVMWCFPAPESDIAVTIIFVVAIVTDKPLLIIWLVSRAYMKCCKRDTVAQVEDKPEKLQEISTPSSTDESDSSAFDPKDKELEKNFQEIFIGSDKEQQQQQR</sequence>
<feature type="transmembrane region" description="Helical" evidence="8">
    <location>
        <begin position="170"/>
        <end position="190"/>
    </location>
</feature>
<reference evidence="10 11" key="1">
    <citation type="submission" date="2023-08" db="EMBL/GenBank/DDBJ databases">
        <title>A Necator americanus chromosomal reference genome.</title>
        <authorList>
            <person name="Ilik V."/>
            <person name="Petrzelkova K.J."/>
            <person name="Pardy F."/>
            <person name="Fuh T."/>
            <person name="Niatou-Singa F.S."/>
            <person name="Gouil Q."/>
            <person name="Baker L."/>
            <person name="Ritchie M.E."/>
            <person name="Jex A.R."/>
            <person name="Gazzola D."/>
            <person name="Li H."/>
            <person name="Toshio Fujiwara R."/>
            <person name="Zhan B."/>
            <person name="Aroian R.V."/>
            <person name="Pafco B."/>
            <person name="Schwarz E.M."/>
        </authorList>
    </citation>
    <scope>NUCLEOTIDE SEQUENCE [LARGE SCALE GENOMIC DNA]</scope>
    <source>
        <strain evidence="10 11">Aroian</strain>
        <tissue evidence="10">Whole animal</tissue>
    </source>
</reference>
<evidence type="ECO:0000256" key="5">
    <source>
        <dbReference type="ARBA" id="ARBA00022989"/>
    </source>
</evidence>
<feature type="signal peptide" evidence="9">
    <location>
        <begin position="1"/>
        <end position="20"/>
    </location>
</feature>
<evidence type="ECO:0000256" key="9">
    <source>
        <dbReference type="SAM" id="SignalP"/>
    </source>
</evidence>
<accession>A0ABR1CIJ4</accession>
<feature type="transmembrane region" description="Helical" evidence="8">
    <location>
        <begin position="266"/>
        <end position="286"/>
    </location>
</feature>
<feature type="chain" id="PRO_5045714725" description="Sodium bile acid symporter family protein" evidence="9">
    <location>
        <begin position="21"/>
        <end position="476"/>
    </location>
</feature>
<comment type="caution">
    <text evidence="10">The sequence shown here is derived from an EMBL/GenBank/DDBJ whole genome shotgun (WGS) entry which is preliminary data.</text>
</comment>
<gene>
    <name evidence="10" type="primary">Necator_chrII.g7709</name>
    <name evidence="10" type="ORF">RB195_019915</name>
</gene>
<protein>
    <recommendedName>
        <fullName evidence="12">Sodium bile acid symporter family protein</fullName>
    </recommendedName>
</protein>
<proteinExistence type="inferred from homology"/>
<evidence type="ECO:0000256" key="7">
    <source>
        <dbReference type="SAM" id="MobiDB-lite"/>
    </source>
</evidence>
<evidence type="ECO:0000256" key="3">
    <source>
        <dbReference type="ARBA" id="ARBA00022692"/>
    </source>
</evidence>
<feature type="region of interest" description="Disordered" evidence="7">
    <location>
        <begin position="426"/>
        <end position="451"/>
    </location>
</feature>
<evidence type="ECO:0000313" key="11">
    <source>
        <dbReference type="Proteomes" id="UP001303046"/>
    </source>
</evidence>
<dbReference type="PANTHER" id="PTHR10361">
    <property type="entry name" value="SODIUM-BILE ACID COTRANSPORTER"/>
    <property type="match status" value="1"/>
</dbReference>
<evidence type="ECO:0000313" key="10">
    <source>
        <dbReference type="EMBL" id="KAK6737498.1"/>
    </source>
</evidence>
<comment type="subcellular location">
    <subcellularLocation>
        <location evidence="1">Membrane</location>
        <topology evidence="1">Multi-pass membrane protein</topology>
    </subcellularLocation>
</comment>
<evidence type="ECO:0000256" key="8">
    <source>
        <dbReference type="SAM" id="Phobius"/>
    </source>
</evidence>
<evidence type="ECO:0000256" key="6">
    <source>
        <dbReference type="ARBA" id="ARBA00023136"/>
    </source>
</evidence>
<feature type="transmembrane region" description="Helical" evidence="8">
    <location>
        <begin position="196"/>
        <end position="220"/>
    </location>
</feature>
<keyword evidence="4" id="KW-0769">Symport</keyword>
<feature type="transmembrane region" description="Helical" evidence="8">
    <location>
        <begin position="130"/>
        <end position="149"/>
    </location>
</feature>